<sequence>MQQFYKSLSGEFKKRKRSTFLLLHLYLPLFLTGILMLYYFSRNAPLSAAASYIVFFQIIGITTPVIISILCGMVADAESEAGGFQNILGLTQSKTTSFLSQITMMILSYSAAIFFALTMYVLALKFVMDVGEVNLPLYYLTGAIFIAAAIFQYFFYHYISYKHSIEISGIFGFIGLIINALCLTTLGDKIWGFIPWAWANRFSDYLKDSSLLLNIEVSKDPMIITGLYSFFILTCLIIFLNIVWINKWEGRKTT</sequence>
<dbReference type="EMBL" id="JPVP01000034">
    <property type="protein sequence ID" value="KGR88966.1"/>
    <property type="molecule type" value="Genomic_DNA"/>
</dbReference>
<dbReference type="eggNOG" id="COG4200">
    <property type="taxonomic scope" value="Bacteria"/>
</dbReference>
<gene>
    <name evidence="2" type="ORF">CD32_00870</name>
</gene>
<feature type="transmembrane region" description="Helical" evidence="1">
    <location>
        <begin position="52"/>
        <end position="77"/>
    </location>
</feature>
<keyword evidence="1" id="KW-0472">Membrane</keyword>
<feature type="transmembrane region" description="Helical" evidence="1">
    <location>
        <begin position="135"/>
        <end position="155"/>
    </location>
</feature>
<dbReference type="CDD" id="cd21808">
    <property type="entry name" value="ABC-2_lan_permease_MutG"/>
    <property type="match status" value="1"/>
</dbReference>
<feature type="transmembrane region" description="Helical" evidence="1">
    <location>
        <begin position="167"/>
        <end position="186"/>
    </location>
</feature>
<evidence type="ECO:0008006" key="4">
    <source>
        <dbReference type="Google" id="ProtNLM"/>
    </source>
</evidence>
<feature type="transmembrane region" description="Helical" evidence="1">
    <location>
        <begin position="98"/>
        <end position="123"/>
    </location>
</feature>
<name>A0A0A3IW96_9BACI</name>
<dbReference type="OrthoDB" id="1701852at2"/>
<evidence type="ECO:0000313" key="2">
    <source>
        <dbReference type="EMBL" id="KGR88966.1"/>
    </source>
</evidence>
<keyword evidence="1" id="KW-1133">Transmembrane helix</keyword>
<reference evidence="2 3" key="1">
    <citation type="submission" date="2014-02" db="EMBL/GenBank/DDBJ databases">
        <title>Draft genome sequence of Lysinibacillus odysseyi NBRC 100172.</title>
        <authorList>
            <person name="Zhang F."/>
            <person name="Wang G."/>
            <person name="Zhang L."/>
        </authorList>
    </citation>
    <scope>NUCLEOTIDE SEQUENCE [LARGE SCALE GENOMIC DNA]</scope>
    <source>
        <strain evidence="2 3">NBRC 100172</strain>
    </source>
</reference>
<evidence type="ECO:0000256" key="1">
    <source>
        <dbReference type="SAM" id="Phobius"/>
    </source>
</evidence>
<keyword evidence="1" id="KW-0812">Transmembrane</keyword>
<dbReference type="STRING" id="1220589.CD32_00870"/>
<dbReference type="RefSeq" id="WP_036150262.1">
    <property type="nucleotide sequence ID" value="NZ_AVCX01000029.1"/>
</dbReference>
<dbReference type="NCBIfam" id="TIGR03733">
    <property type="entry name" value="lanti_perm_MutG"/>
    <property type="match status" value="1"/>
</dbReference>
<feature type="transmembrane region" description="Helical" evidence="1">
    <location>
        <begin position="222"/>
        <end position="245"/>
    </location>
</feature>
<keyword evidence="3" id="KW-1185">Reference proteome</keyword>
<feature type="transmembrane region" description="Helical" evidence="1">
    <location>
        <begin position="20"/>
        <end position="40"/>
    </location>
</feature>
<dbReference type="AlphaFoldDB" id="A0A0A3IW96"/>
<accession>A0A0A3IW96</accession>
<dbReference type="InterPro" id="IPR022294">
    <property type="entry name" value="ABC-transptr_permeasesu"/>
</dbReference>
<organism evidence="2 3">
    <name type="scientific">Lysinibacillus odysseyi 34hs-1 = NBRC 100172</name>
    <dbReference type="NCBI Taxonomy" id="1220589"/>
    <lineage>
        <taxon>Bacteria</taxon>
        <taxon>Bacillati</taxon>
        <taxon>Bacillota</taxon>
        <taxon>Bacilli</taxon>
        <taxon>Bacillales</taxon>
        <taxon>Bacillaceae</taxon>
        <taxon>Lysinibacillus</taxon>
    </lineage>
</organism>
<dbReference type="Proteomes" id="UP000030437">
    <property type="component" value="Unassembled WGS sequence"/>
</dbReference>
<comment type="caution">
    <text evidence="2">The sequence shown here is derived from an EMBL/GenBank/DDBJ whole genome shotgun (WGS) entry which is preliminary data.</text>
</comment>
<evidence type="ECO:0000313" key="3">
    <source>
        <dbReference type="Proteomes" id="UP000030437"/>
    </source>
</evidence>
<proteinExistence type="predicted"/>
<dbReference type="Pfam" id="PF12730">
    <property type="entry name" value="ABC2_membrane_4"/>
    <property type="match status" value="1"/>
</dbReference>
<protein>
    <recommendedName>
        <fullName evidence="4">Lantibiotic immunity ABC transporter MutG family permease subunit</fullName>
    </recommendedName>
</protein>